<accession>A0AA41Z9S3</accession>
<name>A0AA41Z9S3_9SPHN</name>
<comment type="caution">
    <text evidence="9">The sequence shown here is derived from an EMBL/GenBank/DDBJ whole genome shotgun (WGS) entry which is preliminary data.</text>
</comment>
<feature type="transmembrane region" description="Helical" evidence="8">
    <location>
        <begin position="134"/>
        <end position="151"/>
    </location>
</feature>
<dbReference type="NCBIfam" id="TIGR04178">
    <property type="entry name" value="exo_archaeo"/>
    <property type="match status" value="1"/>
</dbReference>
<feature type="transmembrane region" description="Helical" evidence="8">
    <location>
        <begin position="261"/>
        <end position="282"/>
    </location>
</feature>
<evidence type="ECO:0000256" key="4">
    <source>
        <dbReference type="ARBA" id="ARBA00022692"/>
    </source>
</evidence>
<dbReference type="AlphaFoldDB" id="A0AA41Z9S3"/>
<keyword evidence="5" id="KW-0378">Hydrolase</keyword>
<keyword evidence="7 8" id="KW-0472">Membrane</keyword>
<dbReference type="Pfam" id="PF09721">
    <property type="entry name" value="Exosortase_EpsH"/>
    <property type="match status" value="1"/>
</dbReference>
<dbReference type="Proteomes" id="UP001165565">
    <property type="component" value="Unassembled WGS sequence"/>
</dbReference>
<evidence type="ECO:0000256" key="8">
    <source>
        <dbReference type="SAM" id="Phobius"/>
    </source>
</evidence>
<keyword evidence="3" id="KW-0645">Protease</keyword>
<feature type="transmembrane region" description="Helical" evidence="8">
    <location>
        <begin position="106"/>
        <end position="127"/>
    </location>
</feature>
<gene>
    <name evidence="9" type="primary">xrtV</name>
    <name evidence="9" type="ORF">NEE01_17405</name>
</gene>
<dbReference type="InterPro" id="IPR026392">
    <property type="entry name" value="Exo/Archaeosortase_dom"/>
</dbReference>
<dbReference type="GO" id="GO:0005886">
    <property type="term" value="C:plasma membrane"/>
    <property type="evidence" value="ECO:0007669"/>
    <property type="project" value="UniProtKB-SubCell"/>
</dbReference>
<dbReference type="RefSeq" id="WP_265270131.1">
    <property type="nucleotide sequence ID" value="NZ_JANFAU010000017.1"/>
</dbReference>
<evidence type="ECO:0000256" key="1">
    <source>
        <dbReference type="ARBA" id="ARBA00004651"/>
    </source>
</evidence>
<evidence type="ECO:0000256" key="5">
    <source>
        <dbReference type="ARBA" id="ARBA00022801"/>
    </source>
</evidence>
<proteinExistence type="predicted"/>
<dbReference type="EMBL" id="JANFAV010000014">
    <property type="protein sequence ID" value="MCW6536557.1"/>
    <property type="molecule type" value="Genomic_DNA"/>
</dbReference>
<feature type="transmembrane region" description="Helical" evidence="8">
    <location>
        <begin position="84"/>
        <end position="100"/>
    </location>
</feature>
<evidence type="ECO:0000256" key="3">
    <source>
        <dbReference type="ARBA" id="ARBA00022670"/>
    </source>
</evidence>
<feature type="transmembrane region" description="Helical" evidence="8">
    <location>
        <begin position="28"/>
        <end position="48"/>
    </location>
</feature>
<dbReference type="InterPro" id="IPR013426">
    <property type="entry name" value="EpsH-like"/>
</dbReference>
<keyword evidence="4 8" id="KW-0812">Transmembrane</keyword>
<keyword evidence="6 8" id="KW-1133">Transmembrane helix</keyword>
<evidence type="ECO:0000256" key="6">
    <source>
        <dbReference type="ARBA" id="ARBA00022989"/>
    </source>
</evidence>
<dbReference type="GO" id="GO:0006508">
    <property type="term" value="P:proteolysis"/>
    <property type="evidence" value="ECO:0007669"/>
    <property type="project" value="UniProtKB-KW"/>
</dbReference>
<evidence type="ECO:0000313" key="9">
    <source>
        <dbReference type="EMBL" id="MCW6536557.1"/>
    </source>
</evidence>
<dbReference type="GO" id="GO:0008233">
    <property type="term" value="F:peptidase activity"/>
    <property type="evidence" value="ECO:0007669"/>
    <property type="project" value="UniProtKB-KW"/>
</dbReference>
<sequence>MYADAQSTAASGGGSGGSMLRRALRMHWPLLVGLLIVAIPSLITLGRQTWSTEAGAHGPIVLATGLWLLSYNKIDLIHAGRQPWWTWLPLAAALPVYAFGRAFDFLFIEVSALYLIFIIGMVQLAGISEVRRNLFALFYLAFIIPPPGWVLDTLTSPLREFVSYISVAILQPMGFPIERSGVSLTIAQYQLLVEDACAGMNSITGLTAISLFYIYLMHRASWRYALVLVALIIPVAVFVNILRVIALILLTYYYGDAVAQGFMHVTTGMVLFAFAVASIFLIDRMMQAVLARWHVKSEATA</sequence>
<evidence type="ECO:0000313" key="10">
    <source>
        <dbReference type="Proteomes" id="UP001165565"/>
    </source>
</evidence>
<reference evidence="9" key="1">
    <citation type="submission" date="2022-06" db="EMBL/GenBank/DDBJ databases">
        <title>Sphingomonas sp. nov. isolated from rhizosphere soil of tomato.</title>
        <authorList>
            <person name="Dong H."/>
            <person name="Gao R."/>
        </authorList>
    </citation>
    <scope>NUCLEOTIDE SEQUENCE</scope>
    <source>
        <strain evidence="9">MMSM24</strain>
    </source>
</reference>
<protein>
    <submittedName>
        <fullName evidence="9">Exosortase V</fullName>
    </submittedName>
</protein>
<dbReference type="NCBIfam" id="TIGR02602">
    <property type="entry name" value="8TM_EpsH"/>
    <property type="match status" value="1"/>
</dbReference>
<dbReference type="NCBIfam" id="NF035943">
    <property type="entry name" value="exosort_XrtV"/>
    <property type="match status" value="1"/>
</dbReference>
<feature type="transmembrane region" description="Helical" evidence="8">
    <location>
        <begin position="54"/>
        <end position="72"/>
    </location>
</feature>
<feature type="transmembrane region" description="Helical" evidence="8">
    <location>
        <begin position="224"/>
        <end position="255"/>
    </location>
</feature>
<comment type="subcellular location">
    <subcellularLocation>
        <location evidence="1">Cell membrane</location>
        <topology evidence="1">Multi-pass membrane protein</topology>
    </subcellularLocation>
</comment>
<evidence type="ECO:0000256" key="7">
    <source>
        <dbReference type="ARBA" id="ARBA00023136"/>
    </source>
</evidence>
<organism evidence="9 10">
    <name type="scientific">Sphingomonas lycopersici</name>
    <dbReference type="NCBI Taxonomy" id="2951807"/>
    <lineage>
        <taxon>Bacteria</taxon>
        <taxon>Pseudomonadati</taxon>
        <taxon>Pseudomonadota</taxon>
        <taxon>Alphaproteobacteria</taxon>
        <taxon>Sphingomonadales</taxon>
        <taxon>Sphingomonadaceae</taxon>
        <taxon>Sphingomonas</taxon>
    </lineage>
</organism>
<keyword evidence="2" id="KW-1003">Cell membrane</keyword>
<keyword evidence="10" id="KW-1185">Reference proteome</keyword>
<evidence type="ECO:0000256" key="2">
    <source>
        <dbReference type="ARBA" id="ARBA00022475"/>
    </source>
</evidence>
<dbReference type="InterPro" id="IPR019127">
    <property type="entry name" value="Exosortase"/>
</dbReference>
<feature type="transmembrane region" description="Helical" evidence="8">
    <location>
        <begin position="198"/>
        <end position="217"/>
    </location>
</feature>